<dbReference type="GO" id="GO:0044423">
    <property type="term" value="C:virion component"/>
    <property type="evidence" value="ECO:0007669"/>
    <property type="project" value="UniProtKB-KW"/>
</dbReference>
<reference evidence="9 10" key="1">
    <citation type="journal article" date="2013" name="J. Virol.">
        <title>Novel, Potentially Zoonotic Paramyxoviruses from the African Straw-Colored Fruit Bat Eidolon helvum.</title>
        <authorList>
            <person name="Baker K.S."/>
            <person name="Todd S."/>
            <person name="Marsh G.A."/>
            <person name="Crameri G."/>
            <person name="Barr J."/>
            <person name="Kamins A.O."/>
            <person name="Peel A.J."/>
            <person name="Yu M."/>
            <person name="Hayman D.T."/>
            <person name="Nadjm B."/>
            <person name="Mtove G."/>
            <person name="Amos B."/>
            <person name="Reyburn H."/>
            <person name="Nyarko E."/>
            <person name="Suu-Ire R."/>
            <person name="Murcia P.R."/>
            <person name="Cunningham A.A."/>
            <person name="Wood J.L."/>
            <person name="Wang L.F."/>
        </authorList>
    </citation>
    <scope>NUCLEOTIDE SEQUENCE [LARGE SCALE GENOMIC DNA]</scope>
</reference>
<dbReference type="GeneID" id="21011909"/>
<feature type="domain" description="Matrix protein C-terminal Paramyxoviridae" evidence="8">
    <location>
        <begin position="190"/>
        <end position="350"/>
    </location>
</feature>
<dbReference type="EMBL" id="JX051320">
    <property type="protein sequence ID" value="AFX75115.1"/>
    <property type="molecule type" value="Viral_cRNA"/>
</dbReference>
<comment type="function">
    <text evidence="1">The M protein has a crucial role in virus assembly and interacts with the RNP complex as well as with the viral membrane.</text>
</comment>
<sequence length="376" mass="42538">MSSMASSIKLPVDLRSEKYHLHPFPIVQTPSGEDGKGSRLVKQLRIKNLMPRGSTEQPITFLNTYGFVRPMRTHGEFFSEFHRPDTTPCVTACMLPFGAGPFLDNPTRLIDEIDKAHIIIRKSASYREEIIFDIKKLPSMLTQHQLAQDKIICVSSEKFLKSPGKVTSGVDYLYSITFMSITYCPASYKFRVSRPLQIIRAKAMRSVHLEIMMRIECKKDSPLLKNMITTDGSEGGVVSVWFHICNLYKGNNPAKEYDDSYFSKKCKQMDIECGIVDMWGPTLMVHAHGHIPKMAKPFFNRKGWACYPFSDAAAGLSKTLWSVGATIVEVNAILQASDLAQLTHVHDIIYPKVKLSKELVNYQPSKWNPLKKIVSI</sequence>
<evidence type="ECO:0000256" key="5">
    <source>
        <dbReference type="ARBA" id="ARBA00022844"/>
    </source>
</evidence>
<evidence type="ECO:0000256" key="3">
    <source>
        <dbReference type="ARBA" id="ARBA00008405"/>
    </source>
</evidence>
<accession>K7XAR3</accession>
<dbReference type="Gene3D" id="2.70.20.60">
    <property type="entry name" value="Viral matrix protein, C-terminal domain"/>
    <property type="match status" value="1"/>
</dbReference>
<dbReference type="GO" id="GO:0019068">
    <property type="term" value="P:virion assembly"/>
    <property type="evidence" value="ECO:0007669"/>
    <property type="project" value="InterPro"/>
</dbReference>
<dbReference type="Pfam" id="PF23765">
    <property type="entry name" value="Matrix_Paramyxo_C"/>
    <property type="match status" value="1"/>
</dbReference>
<dbReference type="Proteomes" id="UP000144169">
    <property type="component" value="Segment"/>
</dbReference>
<dbReference type="Pfam" id="PF00661">
    <property type="entry name" value="Matrix_Paramyxo_N"/>
    <property type="match status" value="1"/>
</dbReference>
<dbReference type="KEGG" id="vg:21011909"/>
<dbReference type="InterPro" id="IPR000982">
    <property type="entry name" value="Matrix_Paramyxo_N"/>
</dbReference>
<dbReference type="GO" id="GO:0039660">
    <property type="term" value="F:structural constituent of virion"/>
    <property type="evidence" value="ECO:0007669"/>
    <property type="project" value="UniProtKB-KW"/>
</dbReference>
<dbReference type="RefSeq" id="YP_009094463.1">
    <property type="nucleotide sequence ID" value="NC_025404.1"/>
</dbReference>
<evidence type="ECO:0000313" key="9">
    <source>
        <dbReference type="EMBL" id="AFX75115.1"/>
    </source>
</evidence>
<organism evidence="9 10">
    <name type="scientific">Achimota virus 2</name>
    <dbReference type="NCBI Taxonomy" id="1261101"/>
    <lineage>
        <taxon>Viruses</taxon>
        <taxon>Riboviria</taxon>
        <taxon>Orthornavirae</taxon>
        <taxon>Negarnaviricota</taxon>
        <taxon>Haploviricotina</taxon>
        <taxon>Monjiviricetes</taxon>
        <taxon>Mononegavirales</taxon>
        <taxon>Paramyxoviridae</taxon>
        <taxon>Rubulavirinae</taxon>
        <taxon>Pararubulavirus</taxon>
        <taxon>Pararubulavirus accraense</taxon>
    </lineage>
</organism>
<comment type="subcellular location">
    <subcellularLocation>
        <location evidence="2">Virion</location>
    </subcellularLocation>
</comment>
<comment type="similarity">
    <text evidence="3">Belongs to the morbillivirus/respirovirus/rubulavirus M protein family.</text>
</comment>
<proteinExistence type="inferred from homology"/>
<dbReference type="InterPro" id="IPR055413">
    <property type="entry name" value="Matrix_Paramyxo_C"/>
</dbReference>
<dbReference type="InterPro" id="IPR042540">
    <property type="entry name" value="Matrix_N"/>
</dbReference>
<name>K7XAR3_9MONO</name>
<evidence type="ECO:0000256" key="2">
    <source>
        <dbReference type="ARBA" id="ARBA00004328"/>
    </source>
</evidence>
<keyword evidence="6" id="KW-0468">Viral matrix protein</keyword>
<keyword evidence="5" id="KW-0946">Virion</keyword>
<dbReference type="InterPro" id="IPR042539">
    <property type="entry name" value="Matrix_C"/>
</dbReference>
<gene>
    <name evidence="9" type="primary">M</name>
</gene>
<protein>
    <recommendedName>
        <fullName evidence="4">Matrix protein</fullName>
    </recommendedName>
</protein>
<dbReference type="Gene3D" id="2.70.20.50">
    <property type="entry name" value="Viral matrix protein, N-terminal domain"/>
    <property type="match status" value="1"/>
</dbReference>
<evidence type="ECO:0000259" key="7">
    <source>
        <dbReference type="Pfam" id="PF00661"/>
    </source>
</evidence>
<evidence type="ECO:0000313" key="10">
    <source>
        <dbReference type="Proteomes" id="UP000144169"/>
    </source>
</evidence>
<evidence type="ECO:0000259" key="8">
    <source>
        <dbReference type="Pfam" id="PF23765"/>
    </source>
</evidence>
<keyword evidence="10" id="KW-1185">Reference proteome</keyword>
<feature type="domain" description="Matrix protein N-terminal" evidence="7">
    <location>
        <begin position="23"/>
        <end position="186"/>
    </location>
</feature>
<evidence type="ECO:0000256" key="1">
    <source>
        <dbReference type="ARBA" id="ARBA00002926"/>
    </source>
</evidence>
<evidence type="ECO:0000256" key="6">
    <source>
        <dbReference type="ARBA" id="ARBA00023311"/>
    </source>
</evidence>
<evidence type="ECO:0000256" key="4">
    <source>
        <dbReference type="ARBA" id="ARBA00017678"/>
    </source>
</evidence>
<dbReference type="OrthoDB" id="3682at10239"/>